<dbReference type="EMBL" id="CAACVG010007245">
    <property type="protein sequence ID" value="VEN44418.1"/>
    <property type="molecule type" value="Genomic_DNA"/>
</dbReference>
<feature type="region of interest" description="Disordered" evidence="1">
    <location>
        <begin position="573"/>
        <end position="613"/>
    </location>
</feature>
<feature type="compositionally biased region" description="Basic and acidic residues" evidence="1">
    <location>
        <begin position="430"/>
        <end position="444"/>
    </location>
</feature>
<feature type="compositionally biased region" description="Polar residues" evidence="1">
    <location>
        <begin position="844"/>
        <end position="859"/>
    </location>
</feature>
<accession>A0A653C917</accession>
<feature type="compositionally biased region" description="Basic and acidic residues" evidence="1">
    <location>
        <begin position="1382"/>
        <end position="1392"/>
    </location>
</feature>
<dbReference type="OrthoDB" id="751084at2759"/>
<feature type="compositionally biased region" description="Basic and acidic residues" evidence="1">
    <location>
        <begin position="808"/>
        <end position="822"/>
    </location>
</feature>
<feature type="region of interest" description="Disordered" evidence="1">
    <location>
        <begin position="185"/>
        <end position="261"/>
    </location>
</feature>
<dbReference type="Pfam" id="PF15255">
    <property type="entry name" value="CAP-ZIP_m"/>
    <property type="match status" value="1"/>
</dbReference>
<feature type="compositionally biased region" description="Basic residues" evidence="1">
    <location>
        <begin position="1190"/>
        <end position="1200"/>
    </location>
</feature>
<protein>
    <recommendedName>
        <fullName evidence="2">FAM21/CAPZIP domain-containing protein</fullName>
    </recommendedName>
</protein>
<feature type="compositionally biased region" description="Basic and acidic residues" evidence="1">
    <location>
        <begin position="763"/>
        <end position="785"/>
    </location>
</feature>
<feature type="region of interest" description="Disordered" evidence="1">
    <location>
        <begin position="690"/>
        <end position="930"/>
    </location>
</feature>
<feature type="compositionally biased region" description="Polar residues" evidence="1">
    <location>
        <begin position="1413"/>
        <end position="1423"/>
    </location>
</feature>
<feature type="region of interest" description="Disordered" evidence="1">
    <location>
        <begin position="467"/>
        <end position="511"/>
    </location>
</feature>
<evidence type="ECO:0000256" key="1">
    <source>
        <dbReference type="SAM" id="MobiDB-lite"/>
    </source>
</evidence>
<reference evidence="3 4" key="1">
    <citation type="submission" date="2019-01" db="EMBL/GenBank/DDBJ databases">
        <authorList>
            <person name="Sayadi A."/>
        </authorList>
    </citation>
    <scope>NUCLEOTIDE SEQUENCE [LARGE SCALE GENOMIC DNA]</scope>
</reference>
<feature type="region of interest" description="Disordered" evidence="1">
    <location>
        <begin position="1338"/>
        <end position="1454"/>
    </location>
</feature>
<dbReference type="InterPro" id="IPR029341">
    <property type="entry name" value="FAM21/CAPZIP"/>
</dbReference>
<evidence type="ECO:0000259" key="2">
    <source>
        <dbReference type="Pfam" id="PF15255"/>
    </source>
</evidence>
<feature type="compositionally biased region" description="Basic and acidic residues" evidence="1">
    <location>
        <begin position="1117"/>
        <end position="1145"/>
    </location>
</feature>
<feature type="compositionally biased region" description="Basic and acidic residues" evidence="1">
    <location>
        <begin position="1059"/>
        <end position="1078"/>
    </location>
</feature>
<feature type="compositionally biased region" description="Basic and acidic residues" evidence="1">
    <location>
        <begin position="1302"/>
        <end position="1319"/>
    </location>
</feature>
<feature type="compositionally biased region" description="Basic and acidic residues" evidence="1">
    <location>
        <begin position="887"/>
        <end position="900"/>
    </location>
</feature>
<feature type="region of interest" description="Disordered" evidence="1">
    <location>
        <begin position="1186"/>
        <end position="1322"/>
    </location>
</feature>
<feature type="compositionally biased region" description="Basic and acidic residues" evidence="1">
    <location>
        <begin position="1219"/>
        <end position="1256"/>
    </location>
</feature>
<proteinExistence type="predicted"/>
<feature type="compositionally biased region" description="Low complexity" evidence="1">
    <location>
        <begin position="231"/>
        <end position="245"/>
    </location>
</feature>
<feature type="compositionally biased region" description="Polar residues" evidence="1">
    <location>
        <begin position="486"/>
        <end position="497"/>
    </location>
</feature>
<sequence>MSEKPEKIWEKPWTTEEIISKADNWSLAGDVALLQSFQKFAHNMFLKTDEISKNLDSLLSNTDEIQLKLSMCQNEFHSLKNTQFIESRVYEDDETLDSREKEMVEEKVSSEEEKEKMMVDAISEGLKVMEEYYDKVEVDVSDSEEETEKSFILKPKDIYAQRQLPPVIGTDEWFKKWHLAEESSDSESDKVSEVYSESDSEECLPKHLLKGSETSSEIDTSSRISGSIPTASASIKKQAEISSSEESSEGRGSLPVKTPISSQSFAEQLSAKLGTVISQREDIAQVSEGVNTRPIQANINTNYIGDLIPDDPPPLDHIEEGLENQSKIGKGDRDVLDENDDDLFWGERPKQKFGQDKLFGHDMIHQSVKDEDSSKNATQTSQIARGLFDSDNSSDESDIFAGNVKALSKQPFLQGFKTSVPLFDDSPPDLDEKTEVERNTDKKPVGGVSIFGNTNIFAKQSISDILENKRTQRSSNKSTVERSQNKSETVPKSNQLFNDKKSNAKPSLFDDDFEDDEVDFTVSKKKVDLFETGHKSTTATSKKLDLFNDSVSEEGADKTLSVVPKKVSLFNDSLSEEEEGIGNRPSISTAEKSQVKTESVAPEKTNLFGEEVEKDHPVTAKKISLFAEPSSEKEDISSKATIPKTSKKISLFDDDDDLFKDDIFSSLVTGRSGKGLFDDLDDADLFGVNKSMDKKSEAKSNTGSKKVSLFSDNEDEEDIFESKIINPHSLVGESKKPVSLSNDTEDEMKTGKVEAELASSRAEAGHQTEKKEDDESLEKGSKETSAEVVSEASEDKKRENDSGVNHEPLPRKVDNDVSRKAETLSNTQSNDQLLSESKAAEAKVNTTFEAQSSNAILSSTKEEPKEQKPVISLYSSAPPSDDEDDWDTRSDNMSDTEEYRPYSIDDNVSRSSLFDNEPPSLNPNESSGIVRDQNVTRVDSDDSSFYPHASSSKRFSSDIFAEQQSQDKLFLTGSTIHSDVFPASTESSSISEVTNKILSDIMSDTSFLITDNTLESTSTAHGLTEECSTTTEDAKIADESLKTKTTKIKEIIEQKNSEITASKKSDKGDGDAKRDDSSKISSKRGSPLKIKRNLNINVSALLPGGMPPKLKTPRVSESGDKEKSVGFQEKKHVQTNDSRAEEMPKDPITCFVPPPLPSSCEEYVEKPLSFEDNLEKVEVLHSITKDRPRIAVKRKPSTRKARQEAVRTSAIFLEDEDADKSSTNKDMSVKEKFEHKKSESKQDNGGKPLFDEDSKTPTKSVSEKSTSLFLESDELEFEETDTTPTLTVKSSSIPDSENNDSSGRKNIETTISSEKDKIPSESFKVNIDLDKTKSLFDESAESEEDDFFKPTSKKSAKTKTSLFDSGDDSDDNLFGSKTAKGGTEKKAKAEKPIKKKSLFDDSSSDDDLFASGKSRNALSGTSKKSTEGAAKKNSSLKKLDTGETSDDPLSKLSD</sequence>
<keyword evidence="4" id="KW-1185">Reference proteome</keyword>
<feature type="region of interest" description="Disordered" evidence="1">
    <location>
        <begin position="1059"/>
        <end position="1153"/>
    </location>
</feature>
<feature type="region of interest" description="Disordered" evidence="1">
    <location>
        <begin position="418"/>
        <end position="447"/>
    </location>
</feature>
<evidence type="ECO:0000313" key="3">
    <source>
        <dbReference type="EMBL" id="VEN44418.1"/>
    </source>
</evidence>
<feature type="domain" description="FAM21/CAPZIP" evidence="2">
    <location>
        <begin position="1089"/>
        <end position="1221"/>
    </location>
</feature>
<name>A0A653C917_CALMS</name>
<evidence type="ECO:0000313" key="4">
    <source>
        <dbReference type="Proteomes" id="UP000410492"/>
    </source>
</evidence>
<feature type="compositionally biased region" description="Polar residues" evidence="1">
    <location>
        <begin position="1288"/>
        <end position="1301"/>
    </location>
</feature>
<dbReference type="Proteomes" id="UP000410492">
    <property type="component" value="Unassembled WGS sequence"/>
</dbReference>
<feature type="compositionally biased region" description="Polar residues" evidence="1">
    <location>
        <begin position="212"/>
        <end position="230"/>
    </location>
</feature>
<organism evidence="3 4">
    <name type="scientific">Callosobruchus maculatus</name>
    <name type="common">Southern cowpea weevil</name>
    <name type="synonym">Pulse bruchid</name>
    <dbReference type="NCBI Taxonomy" id="64391"/>
    <lineage>
        <taxon>Eukaryota</taxon>
        <taxon>Metazoa</taxon>
        <taxon>Ecdysozoa</taxon>
        <taxon>Arthropoda</taxon>
        <taxon>Hexapoda</taxon>
        <taxon>Insecta</taxon>
        <taxon>Pterygota</taxon>
        <taxon>Neoptera</taxon>
        <taxon>Endopterygota</taxon>
        <taxon>Coleoptera</taxon>
        <taxon>Polyphaga</taxon>
        <taxon>Cucujiformia</taxon>
        <taxon>Chrysomeloidea</taxon>
        <taxon>Chrysomelidae</taxon>
        <taxon>Bruchinae</taxon>
        <taxon>Bruchini</taxon>
        <taxon>Callosobruchus</taxon>
    </lineage>
</organism>
<feature type="compositionally biased region" description="Acidic residues" evidence="1">
    <location>
        <begin position="1271"/>
        <end position="1281"/>
    </location>
</feature>
<feature type="compositionally biased region" description="Polar residues" evidence="1">
    <location>
        <begin position="823"/>
        <end position="835"/>
    </location>
</feature>
<gene>
    <name evidence="3" type="ORF">CALMAC_LOCUS7216</name>
</gene>